<evidence type="ECO:0000313" key="2">
    <source>
        <dbReference type="Proteomes" id="UP001055811"/>
    </source>
</evidence>
<proteinExistence type="predicted"/>
<keyword evidence="2" id="KW-1185">Reference proteome</keyword>
<reference evidence="2" key="1">
    <citation type="journal article" date="2022" name="Mol. Ecol. Resour.">
        <title>The genomes of chicory, endive, great burdock and yacon provide insights into Asteraceae palaeo-polyploidization history and plant inulin production.</title>
        <authorList>
            <person name="Fan W."/>
            <person name="Wang S."/>
            <person name="Wang H."/>
            <person name="Wang A."/>
            <person name="Jiang F."/>
            <person name="Liu H."/>
            <person name="Zhao H."/>
            <person name="Xu D."/>
            <person name="Zhang Y."/>
        </authorList>
    </citation>
    <scope>NUCLEOTIDE SEQUENCE [LARGE SCALE GENOMIC DNA]</scope>
    <source>
        <strain evidence="2">cv. Punajuju</strain>
    </source>
</reference>
<comment type="caution">
    <text evidence="1">The sequence shown here is derived from an EMBL/GenBank/DDBJ whole genome shotgun (WGS) entry which is preliminary data.</text>
</comment>
<name>A0ACB9BK92_CICIN</name>
<dbReference type="EMBL" id="CM042014">
    <property type="protein sequence ID" value="KAI3722447.1"/>
    <property type="molecule type" value="Genomic_DNA"/>
</dbReference>
<dbReference type="Proteomes" id="UP001055811">
    <property type="component" value="Linkage Group LG06"/>
</dbReference>
<protein>
    <submittedName>
        <fullName evidence="1">Uncharacterized protein</fullName>
    </submittedName>
</protein>
<sequence length="89" mass="10181">MGVLRLIGKTFVLVDAKLLLNEWLQVDEREIILEQESERLEEHPTSSIEHRRVEEKVPDQPTTMQVDPQKSSPDREPEHVASNNASHGS</sequence>
<reference evidence="1 2" key="2">
    <citation type="journal article" date="2022" name="Mol. Ecol. Resour.">
        <title>The genomes of chicory, endive, great burdock and yacon provide insights into Asteraceae paleo-polyploidization history and plant inulin production.</title>
        <authorList>
            <person name="Fan W."/>
            <person name="Wang S."/>
            <person name="Wang H."/>
            <person name="Wang A."/>
            <person name="Jiang F."/>
            <person name="Liu H."/>
            <person name="Zhao H."/>
            <person name="Xu D."/>
            <person name="Zhang Y."/>
        </authorList>
    </citation>
    <scope>NUCLEOTIDE SEQUENCE [LARGE SCALE GENOMIC DNA]</scope>
    <source>
        <strain evidence="2">cv. Punajuju</strain>
        <tissue evidence="1">Leaves</tissue>
    </source>
</reference>
<gene>
    <name evidence="1" type="ORF">L2E82_33485</name>
</gene>
<evidence type="ECO:0000313" key="1">
    <source>
        <dbReference type="EMBL" id="KAI3722447.1"/>
    </source>
</evidence>
<accession>A0ACB9BK92</accession>
<organism evidence="1 2">
    <name type="scientific">Cichorium intybus</name>
    <name type="common">Chicory</name>
    <dbReference type="NCBI Taxonomy" id="13427"/>
    <lineage>
        <taxon>Eukaryota</taxon>
        <taxon>Viridiplantae</taxon>
        <taxon>Streptophyta</taxon>
        <taxon>Embryophyta</taxon>
        <taxon>Tracheophyta</taxon>
        <taxon>Spermatophyta</taxon>
        <taxon>Magnoliopsida</taxon>
        <taxon>eudicotyledons</taxon>
        <taxon>Gunneridae</taxon>
        <taxon>Pentapetalae</taxon>
        <taxon>asterids</taxon>
        <taxon>campanulids</taxon>
        <taxon>Asterales</taxon>
        <taxon>Asteraceae</taxon>
        <taxon>Cichorioideae</taxon>
        <taxon>Cichorieae</taxon>
        <taxon>Cichoriinae</taxon>
        <taxon>Cichorium</taxon>
    </lineage>
</organism>